<keyword evidence="8" id="KW-1185">Reference proteome</keyword>
<dbReference type="PROSITE" id="PS50893">
    <property type="entry name" value="ABC_TRANSPORTER_2"/>
    <property type="match status" value="1"/>
</dbReference>
<organism evidence="7 8">
    <name type="scientific">Shinella granuli</name>
    <dbReference type="NCBI Taxonomy" id="323621"/>
    <lineage>
        <taxon>Bacteria</taxon>
        <taxon>Pseudomonadati</taxon>
        <taxon>Pseudomonadota</taxon>
        <taxon>Alphaproteobacteria</taxon>
        <taxon>Hyphomicrobiales</taxon>
        <taxon>Rhizobiaceae</taxon>
        <taxon>Shinella</taxon>
    </lineage>
</organism>
<dbReference type="Gene3D" id="3.40.50.300">
    <property type="entry name" value="P-loop containing nucleotide triphosphate hydrolases"/>
    <property type="match status" value="1"/>
</dbReference>
<comment type="caution">
    <text evidence="7">The sequence shown here is derived from an EMBL/GenBank/DDBJ whole genome shotgun (WGS) entry which is preliminary data.</text>
</comment>
<evidence type="ECO:0000313" key="7">
    <source>
        <dbReference type="EMBL" id="TCN34686.1"/>
    </source>
</evidence>
<dbReference type="GO" id="GO:0015807">
    <property type="term" value="P:L-amino acid transport"/>
    <property type="evidence" value="ECO:0007669"/>
    <property type="project" value="TreeGrafter"/>
</dbReference>
<keyword evidence="5" id="KW-0029">Amino-acid transport</keyword>
<keyword evidence="4 7" id="KW-0067">ATP-binding</keyword>
<comment type="similarity">
    <text evidence="1">Belongs to the ABC transporter superfamily.</text>
</comment>
<accession>A0A4R2C3E1</accession>
<dbReference type="InterPro" id="IPR003439">
    <property type="entry name" value="ABC_transporter-like_ATP-bd"/>
</dbReference>
<dbReference type="InterPro" id="IPR017780">
    <property type="entry name" value="ABC_transptr_urea_ATP-bd_UrtE"/>
</dbReference>
<dbReference type="GO" id="GO:0016887">
    <property type="term" value="F:ATP hydrolysis activity"/>
    <property type="evidence" value="ECO:0007669"/>
    <property type="project" value="InterPro"/>
</dbReference>
<dbReference type="NCBIfam" id="TIGR03410">
    <property type="entry name" value="urea_trans_UrtE"/>
    <property type="match status" value="1"/>
</dbReference>
<evidence type="ECO:0000256" key="5">
    <source>
        <dbReference type="ARBA" id="ARBA00022970"/>
    </source>
</evidence>
<dbReference type="AlphaFoldDB" id="A0A4R2C3E1"/>
<sequence length="231" mass="24870">MLDVNDLRAGYGSTEVLQGVTLSVRKGEVVSILGRNGVGKTTLMKALIGLNRPWGGQVALNGKAVAGLAPERIARSGLAYVPQGRGIFHKLSVLENLTMGTRARRDGSTTVPAEIFEMFPILAERRNQLGGTLSGGQQQQLALGRALASAPDFLLLDEPSEGIQPNIVQMIGDILRRLAAEKGLGVLLVEQNLDLGLSAADRVLFMEKGRIVHESTPRTLEEETLHRYLAI</sequence>
<evidence type="ECO:0000256" key="2">
    <source>
        <dbReference type="ARBA" id="ARBA00022448"/>
    </source>
</evidence>
<keyword evidence="2" id="KW-0813">Transport</keyword>
<proteinExistence type="inferred from homology"/>
<gene>
    <name evidence="7" type="ORF">EV665_1337</name>
</gene>
<name>A0A4R2C3E1_SHIGR</name>
<evidence type="ECO:0000313" key="8">
    <source>
        <dbReference type="Proteomes" id="UP000295351"/>
    </source>
</evidence>
<keyword evidence="3" id="KW-0547">Nucleotide-binding</keyword>
<feature type="domain" description="ABC transporter" evidence="6">
    <location>
        <begin position="2"/>
        <end position="231"/>
    </location>
</feature>
<dbReference type="GO" id="GO:0005524">
    <property type="term" value="F:ATP binding"/>
    <property type="evidence" value="ECO:0007669"/>
    <property type="project" value="UniProtKB-KW"/>
</dbReference>
<dbReference type="SUPFAM" id="SSF52540">
    <property type="entry name" value="P-loop containing nucleoside triphosphate hydrolases"/>
    <property type="match status" value="1"/>
</dbReference>
<dbReference type="CDD" id="cd03224">
    <property type="entry name" value="ABC_TM1139_LivF_branched"/>
    <property type="match status" value="1"/>
</dbReference>
<dbReference type="EMBL" id="SLVX01000033">
    <property type="protein sequence ID" value="TCN34686.1"/>
    <property type="molecule type" value="Genomic_DNA"/>
</dbReference>
<evidence type="ECO:0000259" key="6">
    <source>
        <dbReference type="PROSITE" id="PS50893"/>
    </source>
</evidence>
<evidence type="ECO:0000256" key="4">
    <source>
        <dbReference type="ARBA" id="ARBA00022840"/>
    </source>
</evidence>
<dbReference type="SMART" id="SM00382">
    <property type="entry name" value="AAA"/>
    <property type="match status" value="1"/>
</dbReference>
<dbReference type="PANTHER" id="PTHR43820:SF5">
    <property type="entry name" value="HIGH-AFFINITY BRANCHED-CHAIN AMINO ACID TRANSPORT ATP-BINDING PROTEIN"/>
    <property type="match status" value="1"/>
</dbReference>
<dbReference type="Proteomes" id="UP000295351">
    <property type="component" value="Unassembled WGS sequence"/>
</dbReference>
<dbReference type="Pfam" id="PF00005">
    <property type="entry name" value="ABC_tran"/>
    <property type="match status" value="1"/>
</dbReference>
<dbReference type="InterPro" id="IPR003593">
    <property type="entry name" value="AAA+_ATPase"/>
</dbReference>
<dbReference type="InterPro" id="IPR052156">
    <property type="entry name" value="BCAA_Transport_ATP-bd_LivF"/>
</dbReference>
<dbReference type="PANTHER" id="PTHR43820">
    <property type="entry name" value="HIGH-AFFINITY BRANCHED-CHAIN AMINO ACID TRANSPORT ATP-BINDING PROTEIN LIVF"/>
    <property type="match status" value="1"/>
</dbReference>
<evidence type="ECO:0000256" key="1">
    <source>
        <dbReference type="ARBA" id="ARBA00005417"/>
    </source>
</evidence>
<protein>
    <submittedName>
        <fullName evidence="7">Amino acid/amide ABC transporter ATP-binding protein 2 (HAAT family)</fullName>
    </submittedName>
</protein>
<dbReference type="InterPro" id="IPR027417">
    <property type="entry name" value="P-loop_NTPase"/>
</dbReference>
<dbReference type="RefSeq" id="WP_133036764.1">
    <property type="nucleotide sequence ID" value="NZ_BAABEI010000007.1"/>
</dbReference>
<evidence type="ECO:0000256" key="3">
    <source>
        <dbReference type="ARBA" id="ARBA00022741"/>
    </source>
</evidence>
<reference evidence="7 8" key="1">
    <citation type="submission" date="2019-03" db="EMBL/GenBank/DDBJ databases">
        <title>Genomic Encyclopedia of Type Strains, Phase IV (KMG-IV): sequencing the most valuable type-strain genomes for metagenomic binning, comparative biology and taxonomic classification.</title>
        <authorList>
            <person name="Goeker M."/>
        </authorList>
    </citation>
    <scope>NUCLEOTIDE SEQUENCE [LARGE SCALE GENOMIC DNA]</scope>
    <source>
        <strain evidence="7 8">DSM 18401</strain>
    </source>
</reference>
<dbReference type="GO" id="GO:0015658">
    <property type="term" value="F:branched-chain amino acid transmembrane transporter activity"/>
    <property type="evidence" value="ECO:0007669"/>
    <property type="project" value="TreeGrafter"/>
</dbReference>